<reference evidence="2 3" key="1">
    <citation type="submission" date="2020-10" db="EMBL/GenBank/DDBJ databases">
        <title>ChiBAC.</title>
        <authorList>
            <person name="Zenner C."/>
            <person name="Hitch T.C.A."/>
            <person name="Clavel T."/>
        </authorList>
    </citation>
    <scope>NUCLEOTIDE SEQUENCE [LARGE SCALE GENOMIC DNA]</scope>
    <source>
        <strain evidence="2 3">DSM 109015</strain>
    </source>
</reference>
<name>A0ABR9R1L8_9FIRM</name>
<proteinExistence type="predicted"/>
<gene>
    <name evidence="2" type="ORF">INF35_04505</name>
</gene>
<evidence type="ECO:0000313" key="3">
    <source>
        <dbReference type="Proteomes" id="UP000768567"/>
    </source>
</evidence>
<evidence type="ECO:0000313" key="2">
    <source>
        <dbReference type="EMBL" id="MBE5037046.1"/>
    </source>
</evidence>
<feature type="region of interest" description="Disordered" evidence="1">
    <location>
        <begin position="1"/>
        <end position="41"/>
    </location>
</feature>
<dbReference type="EMBL" id="JADCKC010000001">
    <property type="protein sequence ID" value="MBE5037046.1"/>
    <property type="molecule type" value="Genomic_DNA"/>
</dbReference>
<protein>
    <submittedName>
        <fullName evidence="2">Uncharacterized protein</fullName>
    </submittedName>
</protein>
<accession>A0ABR9R1L8</accession>
<evidence type="ECO:0000256" key="1">
    <source>
        <dbReference type="SAM" id="MobiDB-lite"/>
    </source>
</evidence>
<organism evidence="2 3">
    <name type="scientific">Gemmiger gallinarum</name>
    <dbReference type="NCBI Taxonomy" id="2779354"/>
    <lineage>
        <taxon>Bacteria</taxon>
        <taxon>Bacillati</taxon>
        <taxon>Bacillota</taxon>
        <taxon>Clostridia</taxon>
        <taxon>Eubacteriales</taxon>
        <taxon>Gemmiger</taxon>
    </lineage>
</organism>
<dbReference type="Proteomes" id="UP000768567">
    <property type="component" value="Unassembled WGS sequence"/>
</dbReference>
<feature type="compositionally biased region" description="Basic and acidic residues" evidence="1">
    <location>
        <begin position="18"/>
        <end position="27"/>
    </location>
</feature>
<sequence length="56" mass="6370">MTEGRLALPGKRKLKKQTFGEKREKTSGQKAGTSGGRMKKQWRQLKFGRKYANLSS</sequence>
<keyword evidence="3" id="KW-1185">Reference proteome</keyword>
<comment type="caution">
    <text evidence="2">The sequence shown here is derived from an EMBL/GenBank/DDBJ whole genome shotgun (WGS) entry which is preliminary data.</text>
</comment>